<feature type="compositionally biased region" description="Basic and acidic residues" evidence="1">
    <location>
        <begin position="950"/>
        <end position="961"/>
    </location>
</feature>
<dbReference type="EMBL" id="LNIX01000007">
    <property type="protein sequence ID" value="OXA51720.1"/>
    <property type="molecule type" value="Genomic_DNA"/>
</dbReference>
<dbReference type="Proteomes" id="UP000198287">
    <property type="component" value="Unassembled WGS sequence"/>
</dbReference>
<dbReference type="Pfam" id="PF00226">
    <property type="entry name" value="DnaJ"/>
    <property type="match status" value="1"/>
</dbReference>
<accession>A0A226E374</accession>
<dbReference type="SUPFAM" id="SSF46565">
    <property type="entry name" value="Chaperone J-domain"/>
    <property type="match status" value="1"/>
</dbReference>
<dbReference type="Gene3D" id="1.10.287.110">
    <property type="entry name" value="DnaJ domain"/>
    <property type="match status" value="1"/>
</dbReference>
<dbReference type="InterPro" id="IPR036869">
    <property type="entry name" value="J_dom_sf"/>
</dbReference>
<gene>
    <name evidence="3" type="ORF">Fcan01_13039</name>
</gene>
<dbReference type="OrthoDB" id="10032891at2759"/>
<evidence type="ECO:0000259" key="2">
    <source>
        <dbReference type="PROSITE" id="PS50076"/>
    </source>
</evidence>
<evidence type="ECO:0000313" key="3">
    <source>
        <dbReference type="EMBL" id="OXA51720.1"/>
    </source>
</evidence>
<evidence type="ECO:0000313" key="4">
    <source>
        <dbReference type="Proteomes" id="UP000198287"/>
    </source>
</evidence>
<feature type="domain" description="J" evidence="2">
    <location>
        <begin position="7"/>
        <end position="71"/>
    </location>
</feature>
<evidence type="ECO:0000256" key="1">
    <source>
        <dbReference type="SAM" id="MobiDB-lite"/>
    </source>
</evidence>
<feature type="compositionally biased region" description="Acidic residues" evidence="1">
    <location>
        <begin position="933"/>
        <end position="949"/>
    </location>
</feature>
<reference evidence="3 4" key="1">
    <citation type="submission" date="2015-12" db="EMBL/GenBank/DDBJ databases">
        <title>The genome of Folsomia candida.</title>
        <authorList>
            <person name="Faddeeva A."/>
            <person name="Derks M.F."/>
            <person name="Anvar Y."/>
            <person name="Smit S."/>
            <person name="Van Straalen N."/>
            <person name="Roelofs D."/>
        </authorList>
    </citation>
    <scope>NUCLEOTIDE SEQUENCE [LARGE SCALE GENOMIC DNA]</scope>
    <source>
        <strain evidence="3 4">VU population</strain>
        <tissue evidence="3">Whole body</tissue>
    </source>
</reference>
<comment type="caution">
    <text evidence="3">The sequence shown here is derived from an EMBL/GenBank/DDBJ whole genome shotgun (WGS) entry which is preliminary data.</text>
</comment>
<dbReference type="STRING" id="158441.A0A226E374"/>
<name>A0A226E374_FOLCA</name>
<protein>
    <submittedName>
        <fullName evidence="3">Protein CAJ1</fullName>
    </submittedName>
</protein>
<dbReference type="InterPro" id="IPR001623">
    <property type="entry name" value="DnaJ_domain"/>
</dbReference>
<keyword evidence="4" id="KW-1185">Reference proteome</keyword>
<proteinExistence type="predicted"/>
<feature type="region of interest" description="Disordered" evidence="1">
    <location>
        <begin position="914"/>
        <end position="1014"/>
    </location>
</feature>
<organism evidence="3 4">
    <name type="scientific">Folsomia candida</name>
    <name type="common">Springtail</name>
    <dbReference type="NCBI Taxonomy" id="158441"/>
    <lineage>
        <taxon>Eukaryota</taxon>
        <taxon>Metazoa</taxon>
        <taxon>Ecdysozoa</taxon>
        <taxon>Arthropoda</taxon>
        <taxon>Hexapoda</taxon>
        <taxon>Collembola</taxon>
        <taxon>Entomobryomorpha</taxon>
        <taxon>Isotomoidea</taxon>
        <taxon>Isotomidae</taxon>
        <taxon>Proisotominae</taxon>
        <taxon>Folsomia</taxon>
    </lineage>
</organism>
<feature type="region of interest" description="Disordered" evidence="1">
    <location>
        <begin position="774"/>
        <end position="799"/>
    </location>
</feature>
<feature type="compositionally biased region" description="Basic residues" evidence="1">
    <location>
        <begin position="995"/>
        <end position="1009"/>
    </location>
</feature>
<dbReference type="SMART" id="SM00271">
    <property type="entry name" value="DnaJ"/>
    <property type="match status" value="1"/>
</dbReference>
<dbReference type="PROSITE" id="PS50076">
    <property type="entry name" value="DNAJ_2"/>
    <property type="match status" value="1"/>
</dbReference>
<sequence length="1524" mass="174173">MMKPDINYYALLGVTSTATPEEIVRAYRKKILEVHLDKIVPGQDSDLCYKTIEAYRVLSNRKLRSKYDIQRDPSYKAGEQFIPAGYICYDVGQSQMSKRVLKSIFDWKEEFDALGDGISDNYFECFSSLMGQVLEVEEKQNAKALKDKEDDFCCAVCDKKFSSETLHWEEVLQPYIVMFSGDNSIKEEDLMNMGVGPLLVYFEKLCGSNYFRWEPRSLPSTILGLWASEEWCKLDNCDCILARILQVLPPEEDFSCTEEFIDFVGETFLSDSETDWDLYPELACRILIFILENQDDQSVVVERVQECLVRDDCMEIMYLVSAMKNYLECDHEEWVSLAKEAVEAEQAEMAMLWTKVAIEFNEDEDNDYFNGIWYKLGLQLYKIDPVLAHFCFLYQGYGDEEDTAYEDWTDLGDDFCDKGEHYAAIEYYLYANLNAKRRTSSRNNNDNSDSEDDYDELERLMVKSKAQLKKGDRTSSSIYRNIYHSLKAKSLLGKLSQRKRNDPRSEFDFELEELIKLISDLDTTNPIEGYRIITRTWPNAFESPVCAGIHKGTINFMRRGRMTTSGFSLILGALHFIPDEEEEDEEIFEELQVELAGECNAMIVRQTKNCMKTSDFNLLADVLVFMSNSAESRCLPGALTLLAEMDTETQKQSIEKSPHLKAMKCLIEGTVSKIQKNWMAAMNHYQNALLSSPECMHRVLPCISKLSQDIEFHEAILSQVTSEVKDLKECFDCEEYPDVETFNRKKSNRNSLVISDVSPQVDFGYKHSISRIQVDPDKLAAQPPPQEEENRDEPPPIETNTPLVTLDKNEEAIGSGKNQGQLNAALSYIDLLKALPLPFQPGPIVMAASHFLRAMDETTDAGSLFAYRNAIMQMAENLLKIDRKTQATIQHGLTHKHMLSVLLAAHEKLSKAVRQKVVVPESEISDTGSDSDQSSEEDNEESDLEDESDTDKSENLCDKNEKKPRKTIKKPNSEEDDSGSCSSSAGSDDEESKEKNKKSTAPKNRKPKRSSCYQKVKKPGIDLIKTSDAHLISRFLKNVVNFPKIEPLANIPTLNCSDLVYVETLGNSFLSQFCNEKVGQKNQSLKIPKHLHAYTHFVEVWKGRSQLSNFFSARLKAMEELIALRGWGLEDVEQLMGYRLLNLTDDGWSSEYRTELKFPNPPKSYKTICGFKLEHKTGKISFLLVKDKHTAYTFGNLFDTRDIQEIFSNGIEPKDCTLSLDNPDSHLRSHPFKEAKFSTSNPDVASFHVPNFFSTLTRAALLICHLCSGLEISCKSPFAMKPTDEGLLIRLEEHLQHILRPAKERRNEDEMAALPKMPDLDIPNRFWLNLTEIFEEDEEDENSFTYKVGEVKAQVKLNTLILTLNGAKSILSPEGEFARDFTKHYDEIGKFFPELLRLKELVKISLIGKKLRQILRENEILLKQNGKTKEEQVRIAMVCRSIRELGIYLEEDDEKTKVVPGNFTDCNWLPASFCNNVDSEIYEVTAGVKINPEITYFPVTLPKDCVVVNAKELMAKKRLSFMRR</sequence>
<dbReference type="CDD" id="cd06257">
    <property type="entry name" value="DnaJ"/>
    <property type="match status" value="1"/>
</dbReference>